<reference evidence="2 3" key="1">
    <citation type="submission" date="2017-05" db="EMBL/GenBank/DDBJ databases">
        <authorList>
            <person name="Song R."/>
            <person name="Chenine A.L."/>
            <person name="Ruprecht R.M."/>
        </authorList>
    </citation>
    <scope>NUCLEOTIDE SEQUENCE [LARGE SCALE GENOMIC DNA]</scope>
    <source>
        <strain evidence="2 3">DSM 26136</strain>
    </source>
</reference>
<dbReference type="AlphaFoldDB" id="A0A1Y0ESL2"/>
<dbReference type="Proteomes" id="UP000196138">
    <property type="component" value="Chromosome"/>
</dbReference>
<name>A0A1Y0ESL2_9BURK</name>
<dbReference type="Pfam" id="PF06676">
    <property type="entry name" value="DUF1178"/>
    <property type="match status" value="1"/>
</dbReference>
<feature type="region of interest" description="Disordered" evidence="1">
    <location>
        <begin position="102"/>
        <end position="126"/>
    </location>
</feature>
<evidence type="ECO:0008006" key="4">
    <source>
        <dbReference type="Google" id="ProtNLM"/>
    </source>
</evidence>
<feature type="compositionally biased region" description="Basic and acidic residues" evidence="1">
    <location>
        <begin position="102"/>
        <end position="114"/>
    </location>
</feature>
<evidence type="ECO:0000313" key="2">
    <source>
        <dbReference type="EMBL" id="ARU06665.1"/>
    </source>
</evidence>
<dbReference type="PIRSF" id="PIRSF032131">
    <property type="entry name" value="UCP032131"/>
    <property type="match status" value="1"/>
</dbReference>
<organism evidence="2 3">
    <name type="scientific">Comamonas serinivorans</name>
    <dbReference type="NCBI Taxonomy" id="1082851"/>
    <lineage>
        <taxon>Bacteria</taxon>
        <taxon>Pseudomonadati</taxon>
        <taxon>Pseudomonadota</taxon>
        <taxon>Betaproteobacteria</taxon>
        <taxon>Burkholderiales</taxon>
        <taxon>Comamonadaceae</taxon>
        <taxon>Comamonas</taxon>
    </lineage>
</organism>
<dbReference type="OrthoDB" id="5295943at2"/>
<keyword evidence="3" id="KW-1185">Reference proteome</keyword>
<gene>
    <name evidence="2" type="ORF">CCO03_05075</name>
</gene>
<protein>
    <recommendedName>
        <fullName evidence="4">DUF1178 domain-containing protein</fullName>
    </recommendedName>
</protein>
<accession>A0A1Y0ESL2</accession>
<evidence type="ECO:0000313" key="3">
    <source>
        <dbReference type="Proteomes" id="UP000196138"/>
    </source>
</evidence>
<dbReference type="EMBL" id="CP021455">
    <property type="protein sequence ID" value="ARU06665.1"/>
    <property type="molecule type" value="Genomic_DNA"/>
</dbReference>
<dbReference type="KEGG" id="cser:CCO03_05075"/>
<dbReference type="RefSeq" id="WP_087284208.1">
    <property type="nucleotide sequence ID" value="NZ_CP021455.1"/>
</dbReference>
<sequence length="147" mass="16453">MKVFDLQCAHEHVFEGWFASEDDFQRQLAQRLLTCPVCGEAEVRKLPSAARLNLGASEPPRRAAPSQKPVDRSEVQGLWMAAVRHLMANTEDVGTRFAEEARRIHHGDAPERGIRGQANAEESQALRDEGIEVLQLPLPDFAKETLQ</sequence>
<dbReference type="InterPro" id="IPR009562">
    <property type="entry name" value="DUF1178"/>
</dbReference>
<evidence type="ECO:0000256" key="1">
    <source>
        <dbReference type="SAM" id="MobiDB-lite"/>
    </source>
</evidence>
<feature type="region of interest" description="Disordered" evidence="1">
    <location>
        <begin position="52"/>
        <end position="73"/>
    </location>
</feature>
<proteinExistence type="predicted"/>